<name>A0ABQ8SSZ3_PERAM</name>
<evidence type="ECO:0000256" key="10">
    <source>
        <dbReference type="ARBA" id="ARBA00023207"/>
    </source>
</evidence>
<organism evidence="14 15">
    <name type="scientific">Periplaneta americana</name>
    <name type="common">American cockroach</name>
    <name type="synonym">Blatta americana</name>
    <dbReference type="NCBI Taxonomy" id="6978"/>
    <lineage>
        <taxon>Eukaryota</taxon>
        <taxon>Metazoa</taxon>
        <taxon>Ecdysozoa</taxon>
        <taxon>Arthropoda</taxon>
        <taxon>Hexapoda</taxon>
        <taxon>Insecta</taxon>
        <taxon>Pterygota</taxon>
        <taxon>Neoptera</taxon>
        <taxon>Polyneoptera</taxon>
        <taxon>Dictyoptera</taxon>
        <taxon>Blattodea</taxon>
        <taxon>Blattoidea</taxon>
        <taxon>Blattidae</taxon>
        <taxon>Blattinae</taxon>
        <taxon>Periplaneta</taxon>
    </lineage>
</organism>
<evidence type="ECO:0000256" key="6">
    <source>
        <dbReference type="ARBA" id="ARBA00022729"/>
    </source>
</evidence>
<dbReference type="InterPro" id="IPR009057">
    <property type="entry name" value="Homeodomain-like_sf"/>
</dbReference>
<dbReference type="PANTHER" id="PTHR47326">
    <property type="entry name" value="TRANSPOSABLE ELEMENT TC3 TRANSPOSASE-LIKE PROTEIN"/>
    <property type="match status" value="1"/>
</dbReference>
<dbReference type="PROSITE" id="PS50878">
    <property type="entry name" value="RT_POL"/>
    <property type="match status" value="1"/>
</dbReference>
<dbReference type="InterPro" id="IPR036397">
    <property type="entry name" value="RNaseH_sf"/>
</dbReference>
<comment type="subcellular location">
    <subcellularLocation>
        <location evidence="2">Cell membrane</location>
        <topology evidence="2">Lipid-anchor</topology>
        <topology evidence="2">GPI-anchor</topology>
    </subcellularLocation>
    <subcellularLocation>
        <location evidence="1">Nucleus</location>
    </subcellularLocation>
</comment>
<feature type="domain" description="Reverse transcriptase" evidence="13">
    <location>
        <begin position="1"/>
        <end position="219"/>
    </location>
</feature>
<proteinExistence type="inferred from homology"/>
<evidence type="ECO:0000313" key="15">
    <source>
        <dbReference type="Proteomes" id="UP001148838"/>
    </source>
</evidence>
<keyword evidence="5" id="KW-0336">GPI-anchor</keyword>
<dbReference type="Pfam" id="PF16087">
    <property type="entry name" value="DUF4817"/>
    <property type="match status" value="1"/>
</dbReference>
<evidence type="ECO:0000256" key="5">
    <source>
        <dbReference type="ARBA" id="ARBA00022622"/>
    </source>
</evidence>
<dbReference type="InterPro" id="IPR001863">
    <property type="entry name" value="Glypican"/>
</dbReference>
<keyword evidence="9" id="KW-0325">Glycoprotein</keyword>
<comment type="caution">
    <text evidence="14">The sequence shown here is derived from an EMBL/GenBank/DDBJ whole genome shotgun (WGS) entry which is preliminary data.</text>
</comment>
<dbReference type="InterPro" id="IPR000477">
    <property type="entry name" value="RT_dom"/>
</dbReference>
<keyword evidence="7" id="KW-0654">Proteoglycan</keyword>
<evidence type="ECO:0000256" key="4">
    <source>
        <dbReference type="ARBA" id="ARBA00022475"/>
    </source>
</evidence>
<protein>
    <recommendedName>
        <fullName evidence="13">Reverse transcriptase domain-containing protein</fullName>
    </recommendedName>
</protein>
<evidence type="ECO:0000256" key="2">
    <source>
        <dbReference type="ARBA" id="ARBA00004609"/>
    </source>
</evidence>
<evidence type="ECO:0000256" key="8">
    <source>
        <dbReference type="ARBA" id="ARBA00023136"/>
    </source>
</evidence>
<feature type="region of interest" description="Disordered" evidence="12">
    <location>
        <begin position="635"/>
        <end position="668"/>
    </location>
</feature>
<keyword evidence="15" id="KW-1185">Reference proteome</keyword>
<evidence type="ECO:0000256" key="11">
    <source>
        <dbReference type="ARBA" id="ARBA00023288"/>
    </source>
</evidence>
<dbReference type="SUPFAM" id="SSF46689">
    <property type="entry name" value="Homeodomain-like"/>
    <property type="match status" value="1"/>
</dbReference>
<feature type="region of interest" description="Disordered" evidence="12">
    <location>
        <begin position="689"/>
        <end position="710"/>
    </location>
</feature>
<evidence type="ECO:0000256" key="1">
    <source>
        <dbReference type="ARBA" id="ARBA00004123"/>
    </source>
</evidence>
<evidence type="ECO:0000256" key="3">
    <source>
        <dbReference type="ARBA" id="ARBA00010260"/>
    </source>
</evidence>
<evidence type="ECO:0000256" key="12">
    <source>
        <dbReference type="SAM" id="MobiDB-lite"/>
    </source>
</evidence>
<dbReference type="PANTHER" id="PTHR47326:SF1">
    <property type="entry name" value="HTH PSQ-TYPE DOMAIN-CONTAINING PROTEIN"/>
    <property type="match status" value="1"/>
</dbReference>
<comment type="similarity">
    <text evidence="3">Belongs to the glypican family.</text>
</comment>
<feature type="compositionally biased region" description="Acidic residues" evidence="12">
    <location>
        <begin position="643"/>
        <end position="667"/>
    </location>
</feature>
<evidence type="ECO:0000313" key="14">
    <source>
        <dbReference type="EMBL" id="KAJ4437306.1"/>
    </source>
</evidence>
<dbReference type="Pfam" id="PF01153">
    <property type="entry name" value="Glypican"/>
    <property type="match status" value="1"/>
</dbReference>
<dbReference type="Gene3D" id="3.30.420.10">
    <property type="entry name" value="Ribonuclease H-like superfamily/Ribonuclease H"/>
    <property type="match status" value="1"/>
</dbReference>
<dbReference type="Proteomes" id="UP001148838">
    <property type="component" value="Unassembled WGS sequence"/>
</dbReference>
<evidence type="ECO:0000256" key="7">
    <source>
        <dbReference type="ARBA" id="ARBA00022974"/>
    </source>
</evidence>
<keyword evidence="4" id="KW-1003">Cell membrane</keyword>
<accession>A0ABQ8SSZ3</accession>
<gene>
    <name evidence="14" type="ORF">ANN_17444</name>
</gene>
<feature type="compositionally biased region" description="Gly residues" evidence="12">
    <location>
        <begin position="565"/>
        <end position="576"/>
    </location>
</feature>
<keyword evidence="6" id="KW-0732">Signal</keyword>
<keyword evidence="8" id="KW-0472">Membrane</keyword>
<reference evidence="14 15" key="1">
    <citation type="journal article" date="2022" name="Allergy">
        <title>Genome assembly and annotation of Periplaneta americana reveal a comprehensive cockroach allergen profile.</title>
        <authorList>
            <person name="Wang L."/>
            <person name="Xiong Q."/>
            <person name="Saelim N."/>
            <person name="Wang L."/>
            <person name="Nong W."/>
            <person name="Wan A.T."/>
            <person name="Shi M."/>
            <person name="Liu X."/>
            <person name="Cao Q."/>
            <person name="Hui J.H.L."/>
            <person name="Sookrung N."/>
            <person name="Leung T.F."/>
            <person name="Tungtrongchitr A."/>
            <person name="Tsui S.K.W."/>
        </authorList>
    </citation>
    <scope>NUCLEOTIDE SEQUENCE [LARGE SCALE GENOMIC DNA]</scope>
    <source>
        <strain evidence="14">PWHHKU_190912</strain>
    </source>
</reference>
<keyword evidence="11" id="KW-0449">Lipoprotein</keyword>
<evidence type="ECO:0000259" key="13">
    <source>
        <dbReference type="PROSITE" id="PS50878"/>
    </source>
</evidence>
<feature type="region of interest" description="Disordered" evidence="12">
    <location>
        <begin position="551"/>
        <end position="581"/>
    </location>
</feature>
<dbReference type="InterPro" id="IPR032135">
    <property type="entry name" value="DUF4817"/>
</dbReference>
<dbReference type="EMBL" id="JAJSOF020000021">
    <property type="protein sequence ID" value="KAJ4437306.1"/>
    <property type="molecule type" value="Genomic_DNA"/>
</dbReference>
<sequence>MAKGYDSVKREVLYDILIEFGIPKKLVRLIKVCPSETYSRERTVKILPGAFPIHCGLKQGDTLSPLLFNFALEQTSPKTYSRALKGTIEQKRLNLQWLVSIATDGAPASYLTAHCVRRAASRARMTIRFLETSALEYAIRKVQDNREGLELNELRQLLVYVDNVNMLGENQQTIRDNTEILLEASKAIDLEVNPEKTKSLPSKETLRGHSDSSFRGEGYIQCCVGVRLCDMYSNQELAETHFMYGKADGNAALARRLYQERYPQRQCPDRKTFVRLHYRLCEYGKFNSPGLGRGRPRSTTPEVQEEILEAVNMTPSISTRRVALQVNVPHTTVWRLFKEYQLYPYHLQRVYALSPADYPARVRFCQQCGVNPNFPALVLFTDEAQFTRDDITNFHNQHVWAYENSRATIPSHHQVRFSLNMWAGIIGDRLVGPHVLTGQAYTNFLENTIPHVLQDTPLINRQHIHFLHDGASAQFSRTARRYLDRRFPGRWIGRGGPIAWPPRSPDLNPLDFYLWGHLKSLVYSSPVPDLESLRNQIVACSEDIRNTPGVWDHVRRGDNVSAGQGHRGSQGLNGGNHHGDEDSLATQLHHFLASLTKSRGFYANLAESLCSDESFAETRDTADCWNGQRIGEIKAKDMPRQQEEEEEVEKEEVEKEEEDDDDDDDDDDVKRKLTLSYLTFPFLAMQPSTVNPLAGTREPLRDTTQTGTVDRQPVPVKRSELNTADITTGNRTRLTLVRSPARYLKTKEAD</sequence>
<keyword evidence="10" id="KW-0357">Heparan sulfate</keyword>
<evidence type="ECO:0000256" key="9">
    <source>
        <dbReference type="ARBA" id="ARBA00023180"/>
    </source>
</evidence>